<sequence length="129" mass="14106">MILYKKVLTIFLRGFVMMKRMLIAVLFTISFAGSASEYTGTIKQVVCHAETVSSVCQVMLNGTPFSESCAKENSWKYTFNGATPEGKNILSILLAAQMSGKTVGIRGLDKCTLAAGSEDLRHVYIETPK</sequence>
<reference evidence="2" key="1">
    <citation type="submission" date="2016-07" db="EMBL/GenBank/DDBJ databases">
        <authorList>
            <person name="Florea S."/>
            <person name="Webb J.S."/>
            <person name="Jaromczyk J."/>
            <person name="Schardl C.L."/>
        </authorList>
    </citation>
    <scope>NUCLEOTIDE SEQUENCE [LARGE SCALE GENOMIC DNA]</scope>
    <source>
        <strain evidence="2">IPB1</strain>
    </source>
</reference>
<dbReference type="Proteomes" id="UP000093366">
    <property type="component" value="Unassembled WGS sequence"/>
</dbReference>
<proteinExistence type="predicted"/>
<organism evidence="1 2">
    <name type="scientific">Pseudoalteromonas luteoviolacea</name>
    <dbReference type="NCBI Taxonomy" id="43657"/>
    <lineage>
        <taxon>Bacteria</taxon>
        <taxon>Pseudomonadati</taxon>
        <taxon>Pseudomonadota</taxon>
        <taxon>Gammaproteobacteria</taxon>
        <taxon>Alteromonadales</taxon>
        <taxon>Pseudoalteromonadaceae</taxon>
        <taxon>Pseudoalteromonas</taxon>
    </lineage>
</organism>
<gene>
    <name evidence="1" type="ORF">A7985_21935</name>
</gene>
<accession>A0A1C0TL82</accession>
<dbReference type="AlphaFoldDB" id="A0A1C0TL82"/>
<dbReference type="EMBL" id="MAUJ01000010">
    <property type="protein sequence ID" value="OCQ19108.1"/>
    <property type="molecule type" value="Genomic_DNA"/>
</dbReference>
<evidence type="ECO:0000313" key="2">
    <source>
        <dbReference type="Proteomes" id="UP000093366"/>
    </source>
</evidence>
<name>A0A1C0TL82_9GAMM</name>
<protein>
    <submittedName>
        <fullName evidence="1">Uncharacterized protein</fullName>
    </submittedName>
</protein>
<comment type="caution">
    <text evidence="1">The sequence shown here is derived from an EMBL/GenBank/DDBJ whole genome shotgun (WGS) entry which is preliminary data.</text>
</comment>
<evidence type="ECO:0000313" key="1">
    <source>
        <dbReference type="EMBL" id="OCQ19108.1"/>
    </source>
</evidence>